<sequence length="88" mass="9681">MPGRDGTGPVTWGRGIGRGLGICYGMNSTRADYGLGFGCRGGMRRGLAGNFITPTTSKELLEQQKELMKRRLEDISIQLDCLSRDEKE</sequence>
<feature type="coiled-coil region" evidence="1">
    <location>
        <begin position="58"/>
        <end position="85"/>
    </location>
</feature>
<accession>A0A1I0DNK4</accession>
<organism evidence="2 3">
    <name type="scientific">Natronincola peptidivorans</name>
    <dbReference type="NCBI Taxonomy" id="426128"/>
    <lineage>
        <taxon>Bacteria</taxon>
        <taxon>Bacillati</taxon>
        <taxon>Bacillota</taxon>
        <taxon>Clostridia</taxon>
        <taxon>Peptostreptococcales</taxon>
        <taxon>Natronincolaceae</taxon>
        <taxon>Natronincola</taxon>
    </lineage>
</organism>
<evidence type="ECO:0000256" key="1">
    <source>
        <dbReference type="SAM" id="Coils"/>
    </source>
</evidence>
<evidence type="ECO:0008006" key="4">
    <source>
        <dbReference type="Google" id="ProtNLM"/>
    </source>
</evidence>
<dbReference type="Pfam" id="PF17253">
    <property type="entry name" value="DUF5320"/>
    <property type="match status" value="1"/>
</dbReference>
<dbReference type="STRING" id="426128.SAMN05660297_02096"/>
<dbReference type="RefSeq" id="WP_090443388.1">
    <property type="nucleotide sequence ID" value="NZ_FOHU01000008.1"/>
</dbReference>
<name>A0A1I0DNK4_9FIRM</name>
<dbReference type="InterPro" id="IPR035205">
    <property type="entry name" value="DUF5320"/>
</dbReference>
<gene>
    <name evidence="2" type="ORF">SAMN05660297_02096</name>
</gene>
<dbReference type="Proteomes" id="UP000199568">
    <property type="component" value="Unassembled WGS sequence"/>
</dbReference>
<dbReference type="AlphaFoldDB" id="A0A1I0DNK4"/>
<reference evidence="2 3" key="1">
    <citation type="submission" date="2016-10" db="EMBL/GenBank/DDBJ databases">
        <authorList>
            <person name="de Groot N.N."/>
        </authorList>
    </citation>
    <scope>NUCLEOTIDE SEQUENCE [LARGE SCALE GENOMIC DNA]</scope>
    <source>
        <strain evidence="2 3">DSM 18979</strain>
    </source>
</reference>
<evidence type="ECO:0000313" key="3">
    <source>
        <dbReference type="Proteomes" id="UP000199568"/>
    </source>
</evidence>
<proteinExistence type="predicted"/>
<dbReference type="OrthoDB" id="9815278at2"/>
<keyword evidence="3" id="KW-1185">Reference proteome</keyword>
<protein>
    <recommendedName>
        <fullName evidence="4">DUF5320 domain-containing protein</fullName>
    </recommendedName>
</protein>
<evidence type="ECO:0000313" key="2">
    <source>
        <dbReference type="EMBL" id="SET34119.1"/>
    </source>
</evidence>
<dbReference type="EMBL" id="FOHU01000008">
    <property type="protein sequence ID" value="SET34119.1"/>
    <property type="molecule type" value="Genomic_DNA"/>
</dbReference>
<keyword evidence="1" id="KW-0175">Coiled coil</keyword>